<keyword evidence="5" id="KW-1185">Reference proteome</keyword>
<dbReference type="PANTHER" id="PTHR30121:SF6">
    <property type="entry name" value="SLR6007 PROTEIN"/>
    <property type="match status" value="1"/>
</dbReference>
<feature type="compositionally biased region" description="Low complexity" evidence="1">
    <location>
        <begin position="1"/>
        <end position="16"/>
    </location>
</feature>
<feature type="domain" description="Helicase HerA central" evidence="2">
    <location>
        <begin position="461"/>
        <end position="528"/>
    </location>
</feature>
<feature type="domain" description="TraG P-loop" evidence="3">
    <location>
        <begin position="625"/>
        <end position="757"/>
    </location>
</feature>
<evidence type="ECO:0000259" key="3">
    <source>
        <dbReference type="Pfam" id="PF19044"/>
    </source>
</evidence>
<feature type="compositionally biased region" description="Basic and acidic residues" evidence="1">
    <location>
        <begin position="19"/>
        <end position="28"/>
    </location>
</feature>
<dbReference type="Pfam" id="PF01935">
    <property type="entry name" value="DUF87"/>
    <property type="match status" value="1"/>
</dbReference>
<organism evidence="4 5">
    <name type="scientific">Arcanobacterium buesumense</name>
    <dbReference type="NCBI Taxonomy" id="2722751"/>
    <lineage>
        <taxon>Bacteria</taxon>
        <taxon>Bacillati</taxon>
        <taxon>Actinomycetota</taxon>
        <taxon>Actinomycetes</taxon>
        <taxon>Actinomycetales</taxon>
        <taxon>Actinomycetaceae</taxon>
        <taxon>Arcanobacterium</taxon>
    </lineage>
</organism>
<evidence type="ECO:0000313" key="5">
    <source>
        <dbReference type="Proteomes" id="UP000502298"/>
    </source>
</evidence>
<dbReference type="Proteomes" id="UP000502298">
    <property type="component" value="Chromosome"/>
</dbReference>
<dbReference type="Pfam" id="PF19044">
    <property type="entry name" value="P-loop_TraG"/>
    <property type="match status" value="1"/>
</dbReference>
<dbReference type="PANTHER" id="PTHR30121">
    <property type="entry name" value="UNCHARACTERIZED PROTEIN YJGR-RELATED"/>
    <property type="match status" value="1"/>
</dbReference>
<dbReference type="KEGG" id="arca:HC352_08370"/>
<dbReference type="InterPro" id="IPR051162">
    <property type="entry name" value="T4SS_component"/>
</dbReference>
<feature type="region of interest" description="Disordered" evidence="1">
    <location>
        <begin position="1"/>
        <end position="34"/>
    </location>
</feature>
<gene>
    <name evidence="4" type="ORF">HC352_08370</name>
</gene>
<dbReference type="InterPro" id="IPR043964">
    <property type="entry name" value="P-loop_TraG"/>
</dbReference>
<evidence type="ECO:0000313" key="4">
    <source>
        <dbReference type="EMBL" id="QJC22515.1"/>
    </source>
</evidence>
<dbReference type="SUPFAM" id="SSF52540">
    <property type="entry name" value="P-loop containing nucleoside triphosphate hydrolases"/>
    <property type="match status" value="1"/>
</dbReference>
<dbReference type="Gene3D" id="3.40.50.300">
    <property type="entry name" value="P-loop containing nucleotide triphosphate hydrolases"/>
    <property type="match status" value="1"/>
</dbReference>
<dbReference type="Gene3D" id="1.10.8.730">
    <property type="match status" value="1"/>
</dbReference>
<dbReference type="RefSeq" id="WP_168918437.1">
    <property type="nucleotide sequence ID" value="NZ_CP050804.1"/>
</dbReference>
<reference evidence="4 5" key="1">
    <citation type="submission" date="2020-03" db="EMBL/GenBank/DDBJ databases">
        <title>Complete genome of Arcanobacterium buesumensis sp. nov. strain 2701.</title>
        <authorList>
            <person name="Borowiak M."/>
            <person name="Alssahen M."/>
            <person name="Laemmler C."/>
            <person name="Malorny B."/>
            <person name="Hassan A."/>
            <person name="Prenger-Berninghoff E."/>
            <person name="Ploetz M."/>
            <person name="Abdulmawjood A."/>
        </authorList>
    </citation>
    <scope>NUCLEOTIDE SEQUENCE [LARGE SCALE GENOMIC DNA]</scope>
    <source>
        <strain evidence="4 5">2701</strain>
    </source>
</reference>
<dbReference type="EMBL" id="CP050804">
    <property type="protein sequence ID" value="QJC22515.1"/>
    <property type="molecule type" value="Genomic_DNA"/>
</dbReference>
<sequence>MVGKRMAARAARQKQATESNEKNSEQRKVARKEKKNAQSLIHYESIMESGIAYLGGNKYSITLELSDIDYQLAPNEIQEGLVEKYARFLNGHLAGHHVQVSIVNRVLDKAQLMESIELSSQDDGFDSQRDEYNQLISRRLESGRNNTVTEKYVTLQIEAESFEEAKIVLSRMAAEDIAALREVGGCRAEQIGGEQRVRLLQQMLRPDAPNDFSYADMVGQKKAKTKDFVAPWSIDRTDSDRLVLYSGADRYWQTMILRKMPNWMSDRVLKELAEIPTDLTVSIHFDPLDQAEGLDLVKRQIAGMDIQMANERRKLAKQNMDIDLVPHELEASHTEAVELRQQLEQSNEKLFTTRIIIGVSAGSQEELEEAVKRVRRVAGKHSCSLENLRYMQIDGLNACLPLGLCKIPMYRTLTTAVGAVMIPFTTQELLERSGNFYGINALSKNVIMADRAKGMNSNGFILGTTGSGKSQFAKFEMNQTFLRRPNDEILIIDPEREYPALAKEMKATPVVISAGSEDAINPMDLSKEFTSVSDGDPVRNKCGFVLSLCEVLLGGADGLTPAKRSIIDRVVASLYSTYWTSDIPAPTLKDLYEALRHEPEAEAQEVATGLEMYARGSAQGFARQTNVDTSNRVTIYDIAELSKDLQTFGMMVVLEEIWARIVRNKARGVRTWVYIDEFHLLFNNDYAGAYCQSMFKRVRKYGAAATGITQNIEELLINERARLMLSNSDGLFLLNQQSTDADALANLLHLSNQQRGYFTNVEPGRGLMKVGKAVIPFDNTMDPTQRIFKVFSTRFEEVSNF</sequence>
<dbReference type="AlphaFoldDB" id="A0A6H2EN60"/>
<evidence type="ECO:0000256" key="1">
    <source>
        <dbReference type="SAM" id="MobiDB-lite"/>
    </source>
</evidence>
<protein>
    <submittedName>
        <fullName evidence="4">DUF87 domain-containing protein</fullName>
    </submittedName>
</protein>
<evidence type="ECO:0000259" key="2">
    <source>
        <dbReference type="Pfam" id="PF01935"/>
    </source>
</evidence>
<dbReference type="InterPro" id="IPR002789">
    <property type="entry name" value="HerA_central"/>
</dbReference>
<name>A0A6H2EN60_9ACTO</name>
<accession>A0A6H2EN60</accession>
<dbReference type="NCBIfam" id="NF045971">
    <property type="entry name" value="conju_CD1110"/>
    <property type="match status" value="1"/>
</dbReference>
<proteinExistence type="predicted"/>
<dbReference type="InterPro" id="IPR027417">
    <property type="entry name" value="P-loop_NTPase"/>
</dbReference>